<feature type="transmembrane region" description="Helical" evidence="2">
    <location>
        <begin position="332"/>
        <end position="350"/>
    </location>
</feature>
<feature type="domain" description="TPM" evidence="3">
    <location>
        <begin position="39"/>
        <end position="160"/>
    </location>
</feature>
<feature type="transmembrane region" description="Helical" evidence="2">
    <location>
        <begin position="356"/>
        <end position="373"/>
    </location>
</feature>
<dbReference type="Pfam" id="PF04536">
    <property type="entry name" value="TPM_phosphatase"/>
    <property type="match status" value="1"/>
</dbReference>
<organism evidence="4 5">
    <name type="scientific">Leptospira kanakyensis</name>
    <dbReference type="NCBI Taxonomy" id="2484968"/>
    <lineage>
        <taxon>Bacteria</taxon>
        <taxon>Pseudomonadati</taxon>
        <taxon>Spirochaetota</taxon>
        <taxon>Spirochaetia</taxon>
        <taxon>Leptospirales</taxon>
        <taxon>Leptospiraceae</taxon>
        <taxon>Leptospira</taxon>
    </lineage>
</organism>
<dbReference type="PANTHER" id="PTHR30373:SF2">
    <property type="entry name" value="UPF0603 PROTEIN YGCG"/>
    <property type="match status" value="1"/>
</dbReference>
<dbReference type="EMBL" id="RQFF01000037">
    <property type="protein sequence ID" value="TGK66796.1"/>
    <property type="molecule type" value="Genomic_DNA"/>
</dbReference>
<keyword evidence="2" id="KW-0812">Transmembrane</keyword>
<feature type="transmembrane region" description="Helical" evidence="2">
    <location>
        <begin position="447"/>
        <end position="467"/>
    </location>
</feature>
<evidence type="ECO:0000256" key="1">
    <source>
        <dbReference type="SAM" id="MobiDB-lite"/>
    </source>
</evidence>
<keyword evidence="2" id="KW-1133">Transmembrane helix</keyword>
<feature type="compositionally biased region" description="Gly residues" evidence="1">
    <location>
        <begin position="529"/>
        <end position="545"/>
    </location>
</feature>
<evidence type="ECO:0000313" key="4">
    <source>
        <dbReference type="EMBL" id="TGK66796.1"/>
    </source>
</evidence>
<dbReference type="AlphaFoldDB" id="A0A6N4Q8L6"/>
<dbReference type="Gene3D" id="3.10.310.50">
    <property type="match status" value="1"/>
</dbReference>
<evidence type="ECO:0000259" key="3">
    <source>
        <dbReference type="Pfam" id="PF04536"/>
    </source>
</evidence>
<reference evidence="4" key="1">
    <citation type="journal article" date="2019" name="PLoS Negl. Trop. Dis.">
        <title>Revisiting the worldwide diversity of Leptospira species in the environment.</title>
        <authorList>
            <person name="Vincent A.T."/>
            <person name="Schiettekatte O."/>
            <person name="Bourhy P."/>
            <person name="Veyrier F.J."/>
            <person name="Picardeau M."/>
        </authorList>
    </citation>
    <scope>NUCLEOTIDE SEQUENCE [LARGE SCALE GENOMIC DNA]</scope>
    <source>
        <strain evidence="4">201800293</strain>
    </source>
</reference>
<feature type="transmembrane region" description="Helical" evidence="2">
    <location>
        <begin position="193"/>
        <end position="210"/>
    </location>
</feature>
<keyword evidence="5" id="KW-1185">Reference proteome</keyword>
<protein>
    <submittedName>
        <fullName evidence="4">TPM domain-containing protein</fullName>
    </submittedName>
</protein>
<feature type="transmembrane region" description="Helical" evidence="2">
    <location>
        <begin position="292"/>
        <end position="311"/>
    </location>
</feature>
<dbReference type="RefSeq" id="WP_135636976.1">
    <property type="nucleotide sequence ID" value="NZ_JAMQPQ010000001.1"/>
</dbReference>
<dbReference type="OrthoDB" id="9810918at2"/>
<dbReference type="InterPro" id="IPR007621">
    <property type="entry name" value="TPM_dom"/>
</dbReference>
<feature type="transmembrane region" description="Helical" evidence="2">
    <location>
        <begin position="222"/>
        <end position="238"/>
    </location>
</feature>
<feature type="transmembrane region" description="Helical" evidence="2">
    <location>
        <begin position="418"/>
        <end position="435"/>
    </location>
</feature>
<evidence type="ECO:0000256" key="2">
    <source>
        <dbReference type="SAM" id="Phobius"/>
    </source>
</evidence>
<feature type="region of interest" description="Disordered" evidence="1">
    <location>
        <begin position="499"/>
        <end position="545"/>
    </location>
</feature>
<feature type="transmembrane region" description="Helical" evidence="2">
    <location>
        <begin position="385"/>
        <end position="403"/>
    </location>
</feature>
<proteinExistence type="predicted"/>
<evidence type="ECO:0000313" key="5">
    <source>
        <dbReference type="Proteomes" id="UP000297239"/>
    </source>
</evidence>
<sequence>MKLSRKNWFRFGLFISVLVQTWVLPLTAREVRILTSPLTDEVGILPLEKQNQVTNILSAIETKTSAQVYVYIIPSLEGENINSYSFAVAEKSKLGQKDKDNGVLVLLSTGDRKVRIEVGYGLEETLTDVLCNRIIRNIMIPEFKKGDMVLGLVSGVLAIESILYGDIDSNPALNTNDSDGVGMALSNDSTPRNFAYTLGILLLTGIIYYVLKENGTFKGKKWLEVLYGFVVLFGLGYFFPDALFYLFCLGIVVGNLYLLYGLWSPLSYLYSILSIAFWIPFLYFTFKIDGEALSWVVGTLGLILLVFKITLDDVIKEKFNQIAKGFGMSSKGLFLHILSFLTFSFSIFSFMNGENLVYILFYQGLILLTIYGLGFRSFSFKPIHFFLTLILWLSFLCGLIFYLPSSEESSPRYNLETMVLWFQWFNCLVSGYILAKAIEVDSWKYRLLKYVLISLVWTLGFSIHNLLGFSENRFVFTFLFSYVSLLILHFLYIIANESGSGSYSSYSSSSSSSSYSSSSYSSSSSSSSSGGGGGSFGGGGSSGSW</sequence>
<feature type="transmembrane region" description="Helical" evidence="2">
    <location>
        <begin position="268"/>
        <end position="286"/>
    </location>
</feature>
<name>A0A6N4Q8L6_9LEPT</name>
<gene>
    <name evidence="4" type="ORF">EHQ18_16870</name>
</gene>
<dbReference type="Proteomes" id="UP000297239">
    <property type="component" value="Unassembled WGS sequence"/>
</dbReference>
<comment type="caution">
    <text evidence="4">The sequence shown here is derived from an EMBL/GenBank/DDBJ whole genome shotgun (WGS) entry which is preliminary data.</text>
</comment>
<feature type="transmembrane region" description="Helical" evidence="2">
    <location>
        <begin position="473"/>
        <end position="495"/>
    </location>
</feature>
<dbReference type="PANTHER" id="PTHR30373">
    <property type="entry name" value="UPF0603 PROTEIN YGCG"/>
    <property type="match status" value="1"/>
</dbReference>
<keyword evidence="2" id="KW-0472">Membrane</keyword>
<accession>A0A6N4Q8L6</accession>
<feature type="compositionally biased region" description="Low complexity" evidence="1">
    <location>
        <begin position="499"/>
        <end position="528"/>
    </location>
</feature>